<protein>
    <submittedName>
        <fullName evidence="9">C-type cytochrome biogenesis protein CcmI</fullName>
    </submittedName>
</protein>
<evidence type="ECO:0000256" key="4">
    <source>
        <dbReference type="ARBA" id="ARBA00022803"/>
    </source>
</evidence>
<dbReference type="PANTHER" id="PTHR47870">
    <property type="entry name" value="CYTOCHROME C-TYPE BIOGENESIS PROTEIN CCMH"/>
    <property type="match status" value="1"/>
</dbReference>
<evidence type="ECO:0000256" key="3">
    <source>
        <dbReference type="ARBA" id="ARBA00022748"/>
    </source>
</evidence>
<evidence type="ECO:0000259" key="7">
    <source>
        <dbReference type="Pfam" id="PF23892"/>
    </source>
</evidence>
<feature type="transmembrane region" description="Helical" evidence="6">
    <location>
        <begin position="6"/>
        <end position="23"/>
    </location>
</feature>
<dbReference type="PROSITE" id="PS50005">
    <property type="entry name" value="TPR"/>
    <property type="match status" value="1"/>
</dbReference>
<dbReference type="EMBL" id="BAAAEO010000001">
    <property type="protein sequence ID" value="GAA0538268.1"/>
    <property type="molecule type" value="Genomic_DNA"/>
</dbReference>
<dbReference type="SMART" id="SM00028">
    <property type="entry name" value="TPR"/>
    <property type="match status" value="2"/>
</dbReference>
<proteinExistence type="predicted"/>
<dbReference type="InterPro" id="IPR056413">
    <property type="entry name" value="TPR_CcmH_CycH"/>
</dbReference>
<feature type="domain" description="Cytochrome c-type biogenesis protein H Ig-like" evidence="7">
    <location>
        <begin position="290"/>
        <end position="386"/>
    </location>
</feature>
<evidence type="ECO:0000313" key="9">
    <source>
        <dbReference type="EMBL" id="GAA0538268.1"/>
    </source>
</evidence>
<keyword evidence="6" id="KW-0812">Transmembrane</keyword>
<keyword evidence="2" id="KW-0677">Repeat</keyword>
<reference evidence="9 10" key="1">
    <citation type="journal article" date="2019" name="Int. J. Syst. Evol. Microbiol.">
        <title>The Global Catalogue of Microorganisms (GCM) 10K type strain sequencing project: providing services to taxonomists for standard genome sequencing and annotation.</title>
        <authorList>
            <consortium name="The Broad Institute Genomics Platform"/>
            <consortium name="The Broad Institute Genome Sequencing Center for Infectious Disease"/>
            <person name="Wu L."/>
            <person name="Ma J."/>
        </authorList>
    </citation>
    <scope>NUCLEOTIDE SEQUENCE [LARGE SCALE GENOMIC DNA]</scope>
    <source>
        <strain evidence="9 10">JCM 14331</strain>
    </source>
</reference>
<dbReference type="Pfam" id="PF23892">
    <property type="entry name" value="Ig_CycH"/>
    <property type="match status" value="1"/>
</dbReference>
<evidence type="ECO:0000256" key="2">
    <source>
        <dbReference type="ARBA" id="ARBA00022737"/>
    </source>
</evidence>
<organism evidence="9 10">
    <name type="scientific">Rheinheimera aquimaris</name>
    <dbReference type="NCBI Taxonomy" id="412437"/>
    <lineage>
        <taxon>Bacteria</taxon>
        <taxon>Pseudomonadati</taxon>
        <taxon>Pseudomonadota</taxon>
        <taxon>Gammaproteobacteria</taxon>
        <taxon>Chromatiales</taxon>
        <taxon>Chromatiaceae</taxon>
        <taxon>Rheinheimera</taxon>
    </lineage>
</organism>
<dbReference type="InterPro" id="IPR056412">
    <property type="entry name" value="Ig_CycH"/>
</dbReference>
<dbReference type="NCBIfam" id="TIGR03142">
    <property type="entry name" value="cytochro_ccmI"/>
    <property type="match status" value="1"/>
</dbReference>
<dbReference type="InterPro" id="IPR051263">
    <property type="entry name" value="C-type_cytochrome_biogenesis"/>
</dbReference>
<gene>
    <name evidence="9" type="primary">ccmI</name>
    <name evidence="9" type="ORF">GCM10009098_02230</name>
</gene>
<evidence type="ECO:0000259" key="8">
    <source>
        <dbReference type="Pfam" id="PF23914"/>
    </source>
</evidence>
<feature type="transmembrane region" description="Helical" evidence="6">
    <location>
        <begin position="88"/>
        <end position="107"/>
    </location>
</feature>
<dbReference type="InterPro" id="IPR017560">
    <property type="entry name" value="Cyt_c_biogenesis_CcmI"/>
</dbReference>
<keyword evidence="6" id="KW-1133">Transmembrane helix</keyword>
<dbReference type="Proteomes" id="UP001501169">
    <property type="component" value="Unassembled WGS sequence"/>
</dbReference>
<dbReference type="PANTHER" id="PTHR47870:SF1">
    <property type="entry name" value="CYTOCHROME C-TYPE BIOGENESIS PROTEIN CCMH"/>
    <property type="match status" value="1"/>
</dbReference>
<name>A0ABN1DAH2_9GAMM</name>
<dbReference type="InterPro" id="IPR019734">
    <property type="entry name" value="TPR_rpt"/>
</dbReference>
<evidence type="ECO:0000313" key="10">
    <source>
        <dbReference type="Proteomes" id="UP001501169"/>
    </source>
</evidence>
<evidence type="ECO:0000256" key="5">
    <source>
        <dbReference type="PROSITE-ProRule" id="PRU00339"/>
    </source>
</evidence>
<dbReference type="SUPFAM" id="SSF48452">
    <property type="entry name" value="TPR-like"/>
    <property type="match status" value="1"/>
</dbReference>
<dbReference type="Gene3D" id="1.25.40.10">
    <property type="entry name" value="Tetratricopeptide repeat domain"/>
    <property type="match status" value="1"/>
</dbReference>
<keyword evidence="3" id="KW-0201">Cytochrome c-type biogenesis</keyword>
<dbReference type="InterPro" id="IPR011990">
    <property type="entry name" value="TPR-like_helical_dom_sf"/>
</dbReference>
<keyword evidence="10" id="KW-1185">Reference proteome</keyword>
<keyword evidence="6" id="KW-0472">Membrane</keyword>
<comment type="caution">
    <text evidence="9">The sequence shown here is derived from an EMBL/GenBank/DDBJ whole genome shotgun (WGS) entry which is preliminary data.</text>
</comment>
<feature type="domain" description="Cytochrome c-type biogenesis protein H TPR" evidence="8">
    <location>
        <begin position="112"/>
        <end position="269"/>
    </location>
</feature>
<dbReference type="PROSITE" id="PS50293">
    <property type="entry name" value="TPR_REGION"/>
    <property type="match status" value="1"/>
</dbReference>
<evidence type="ECO:0000256" key="1">
    <source>
        <dbReference type="ARBA" id="ARBA00004196"/>
    </source>
</evidence>
<accession>A0ABN1DAH2</accession>
<feature type="repeat" description="TPR" evidence="5">
    <location>
        <begin position="161"/>
        <end position="194"/>
    </location>
</feature>
<comment type="subcellular location">
    <subcellularLocation>
        <location evidence="1">Cell envelope</location>
    </subcellularLocation>
</comment>
<evidence type="ECO:0000256" key="6">
    <source>
        <dbReference type="SAM" id="Phobius"/>
    </source>
</evidence>
<sequence length="398" mass="43981">MIIWPVFVAALSMLLLTALCLFWPRKTVHKAQQTVSQQFEERLQLLALARDSGELAEQDFDSAAEELKSQFLQQNATNSLQGNSGWRLPAVLLLVVAGLVGAIYSVSGHYHQLQEWQLAQQNLKQYGERALLNQGAPLSEQEVERFALALRTRLANEGDDAVAWMLLGRIRLSQGALEQAVDAFERALLLTPERTPLLLSYAQAQILLADENSLARAGRAVARVLSKEPQNSDALSMMALIAYEKGDFKEATTAWQLLLKQLPQDDPRYEAVQQRLQELGADVQVAGRHITVQLYVAPQLKQANPDASLFLFARAKEGMGLPLAVQRIPLPEGNIELQLTEQMAMQPGWSLANADQVEVVARMSLSGTVEQRPGDIQTVSDVLNFTEPGLTISLTLEP</sequence>
<keyword evidence="4 5" id="KW-0802">TPR repeat</keyword>
<dbReference type="Pfam" id="PF23914">
    <property type="entry name" value="TPR_CcmH_CycH"/>
    <property type="match status" value="1"/>
</dbReference>
<dbReference type="RefSeq" id="WP_226765837.1">
    <property type="nucleotide sequence ID" value="NZ_BAAAEO010000001.1"/>
</dbReference>